<proteinExistence type="predicted"/>
<reference evidence="2" key="1">
    <citation type="submission" date="2018-06" db="EMBL/GenBank/DDBJ databases">
        <authorList>
            <person name="Zhirakovskaya E."/>
        </authorList>
    </citation>
    <scope>NUCLEOTIDE SEQUENCE</scope>
</reference>
<organism evidence="2">
    <name type="scientific">hydrothermal vent metagenome</name>
    <dbReference type="NCBI Taxonomy" id="652676"/>
    <lineage>
        <taxon>unclassified sequences</taxon>
        <taxon>metagenomes</taxon>
        <taxon>ecological metagenomes</taxon>
    </lineage>
</organism>
<feature type="transmembrane region" description="Helical" evidence="1">
    <location>
        <begin position="145"/>
        <end position="176"/>
    </location>
</feature>
<dbReference type="EMBL" id="UOFG01000004">
    <property type="protein sequence ID" value="VAW57884.1"/>
    <property type="molecule type" value="Genomic_DNA"/>
</dbReference>
<protein>
    <submittedName>
        <fullName evidence="2">Uncharacterized protein</fullName>
    </submittedName>
</protein>
<evidence type="ECO:0000313" key="2">
    <source>
        <dbReference type="EMBL" id="VAW57884.1"/>
    </source>
</evidence>
<gene>
    <name evidence="2" type="ORF">MNBD_GAMMA11-1998</name>
</gene>
<keyword evidence="1" id="KW-0812">Transmembrane</keyword>
<keyword evidence="1" id="KW-0472">Membrane</keyword>
<dbReference type="AlphaFoldDB" id="A0A3B0XP15"/>
<feature type="transmembrane region" description="Helical" evidence="1">
    <location>
        <begin position="34"/>
        <end position="67"/>
    </location>
</feature>
<keyword evidence="1" id="KW-1133">Transmembrane helix</keyword>
<feature type="transmembrane region" description="Helical" evidence="1">
    <location>
        <begin position="93"/>
        <end position="112"/>
    </location>
</feature>
<sequence length="273" mass="31150">MQLDKIIIALRQRNSWEAMDLGVQLMRGLWPVILFPWLILISGVLVFALFVQYLGYGILALIFMWWIKPVYESMLLHILSRSVFGEYPSTSDVLSFSAGWLKTGLFTSLFFWRFSPARSFNMSVHLLEGLKGNARRKRLLSLHRVAGLNSAAVTIIGVHFETVLGITLYSVIFFIAPDIAADYFSTDTENSAVMQDGRESVQYVVGIIVYGVTLFIFEPFYVAAGFMLYLNRRTQLEGWDIEIDFKKLVQRIGQQPGMHIVHSQSPLRSENHV</sequence>
<name>A0A3B0XP15_9ZZZZ</name>
<evidence type="ECO:0000256" key="1">
    <source>
        <dbReference type="SAM" id="Phobius"/>
    </source>
</evidence>
<accession>A0A3B0XP15</accession>
<feature type="transmembrane region" description="Helical" evidence="1">
    <location>
        <begin position="203"/>
        <end position="230"/>
    </location>
</feature>